<sequence>MTSMILFVNIAIFFICTVLTFCNSAETSAPIMNFTMFEELEIGTLIGSIKKQAAISNITQSNGTYEYYFFSSPQYQSLFHINRETGDLTTLVVVDRELVCEFSLKCILRFDIGINYQDGRFYKYITVQVYIEDKNDNPPLFPKQSTTLQISEGVQIGSAFRIDSPVDRDTGANNSIQGIEIVPKISVFGLRIESNLDESVQVKIIVNGKLDRETQDFYQLIVVARDGGVPPLSGSLTVNISVLDVNDNKPEFSNTTYKISVNETTPPNSVILTLSATDVDIGENGRVTYRISDHQSDADRIKTMFAVDAQSGELQTKIDVVNEQGNSYTFIVEAVDNGVDPLVSQSQVIVNIIDSENNAPIVSLVPSVGGNLRFINISESATLGTFVANLEIIDTDSGQNGNISCMSSSSLFSVDYLGSTRTLKRFIVMVNGLLDRETQDVHNVTIICFDHGSPRLSSVTNFLVRVTDKNDNKPLFKSENYVGYIPENNDINAVILQVSATDQDIGNNGLVQYHIHEDGQRMVTIGINNGIIYAATVFDREANESFIFRILAIDLGSQALTGTATVTLYIEDKNDQVPTFVNTANPFEILENLPSDSSVGYLKAKDEDIGINAQLSFAMLEGYLYTPFVVFKNGLIKTNKELDREQQSRYDFQVMVIDQGQPSLSSISNVTVFVTDTNDNAPRITYPSEKNNTISVPYPDEQNTFVCQIQAYDSDEGVNSILVYGISAGNDLGIFGIDENLGHVFVQNVVNIDSDMKVSLTIHVKDKGKITLSSSATLNIGLIYSNFSTLTSIASDNDSKYIIISVVVVLATVLISGAIIGVIFFLRHLDGRKHRPIQEQSPSESDFGFQLQLATNKPLSTKDIFKKGSDSRTEKHNEQNKNDVNLIVTNSYDHLLNGNRHISLSDYSTLQMEFDTDGQPRSSSSYSNTRSSLLLEQDKSNTQLKNIKVQRMMSKTHAKQWVQEQQLHQQQSPGHLEDSHSHSSGETIPSDSGKGGSEEDMSSVPASADDHKVFDFPQTEIQSKCPEFLPTVSDRAPYSQDLYRQLKRPCSSLASPYTHSAKSRDNITSSCYHDRSLNRYYVNRPFRDLRKSSSWRNSYVTTHSPLDFTGDSSVNSFFENTGTLQSRDDDDGSTTTSGSYTLYPEEIL</sequence>
<dbReference type="InterPro" id="IPR020894">
    <property type="entry name" value="Cadherin_CS"/>
</dbReference>
<keyword evidence="2" id="KW-1003">Cell membrane</keyword>
<keyword evidence="11 16" id="KW-0472">Membrane</keyword>
<feature type="compositionally biased region" description="Low complexity" evidence="15">
    <location>
        <begin position="960"/>
        <end position="971"/>
    </location>
</feature>
<evidence type="ECO:0000259" key="18">
    <source>
        <dbReference type="PROSITE" id="PS50268"/>
    </source>
</evidence>
<feature type="transmembrane region" description="Helical" evidence="16">
    <location>
        <begin position="801"/>
        <end position="826"/>
    </location>
</feature>
<dbReference type="GO" id="GO:0005886">
    <property type="term" value="C:plasma membrane"/>
    <property type="evidence" value="ECO:0007669"/>
    <property type="project" value="UniProtKB-SubCell"/>
</dbReference>
<keyword evidence="7" id="KW-0677">Repeat</keyword>
<feature type="chain" id="PRO_5041930634" description="Cadherin domain-containing protein" evidence="17">
    <location>
        <begin position="21"/>
        <end position="1148"/>
    </location>
</feature>
<dbReference type="EMBL" id="JAEAOA010000672">
    <property type="protein sequence ID" value="KAK3607645.1"/>
    <property type="molecule type" value="Genomic_DNA"/>
</dbReference>
<keyword evidence="10 16" id="KW-1133">Transmembrane helix</keyword>
<evidence type="ECO:0000256" key="7">
    <source>
        <dbReference type="ARBA" id="ARBA00022737"/>
    </source>
</evidence>
<dbReference type="SUPFAM" id="SSF49313">
    <property type="entry name" value="Cadherin-like"/>
    <property type="match status" value="7"/>
</dbReference>
<dbReference type="PROSITE" id="PS00232">
    <property type="entry name" value="CADHERIN_1"/>
    <property type="match status" value="3"/>
</dbReference>
<dbReference type="Pfam" id="PF08266">
    <property type="entry name" value="Cadherin_2"/>
    <property type="match status" value="1"/>
</dbReference>
<comment type="subcellular location">
    <subcellularLocation>
        <location evidence="1">Cell membrane</location>
        <topology evidence="1">Single-pass type I membrane protein</topology>
    </subcellularLocation>
</comment>
<keyword evidence="12" id="KW-1015">Disulfide bond</keyword>
<dbReference type="Gene3D" id="2.60.40.60">
    <property type="entry name" value="Cadherins"/>
    <property type="match status" value="7"/>
</dbReference>
<evidence type="ECO:0000256" key="6">
    <source>
        <dbReference type="ARBA" id="ARBA00022729"/>
    </source>
</evidence>
<evidence type="ECO:0000256" key="15">
    <source>
        <dbReference type="SAM" id="MobiDB-lite"/>
    </source>
</evidence>
<dbReference type="SMART" id="SM00112">
    <property type="entry name" value="CA"/>
    <property type="match status" value="7"/>
</dbReference>
<feature type="compositionally biased region" description="Basic and acidic residues" evidence="15">
    <location>
        <begin position="863"/>
        <end position="881"/>
    </location>
</feature>
<dbReference type="GO" id="GO:0007156">
    <property type="term" value="P:homophilic cell adhesion via plasma membrane adhesion molecules"/>
    <property type="evidence" value="ECO:0007669"/>
    <property type="project" value="InterPro"/>
</dbReference>
<feature type="domain" description="Cadherin" evidence="18">
    <location>
        <begin position="688"/>
        <end position="793"/>
    </location>
</feature>
<evidence type="ECO:0000256" key="8">
    <source>
        <dbReference type="ARBA" id="ARBA00022837"/>
    </source>
</evidence>
<protein>
    <recommendedName>
        <fullName evidence="18">Cadherin domain-containing protein</fullName>
    </recommendedName>
</protein>
<evidence type="ECO:0000313" key="20">
    <source>
        <dbReference type="Proteomes" id="UP001195483"/>
    </source>
</evidence>
<feature type="region of interest" description="Disordered" evidence="15">
    <location>
        <begin position="1119"/>
        <end position="1140"/>
    </location>
</feature>
<feature type="signal peptide" evidence="17">
    <location>
        <begin position="1"/>
        <end position="20"/>
    </location>
</feature>
<keyword evidence="20" id="KW-1185">Reference proteome</keyword>
<keyword evidence="8 14" id="KW-0106">Calcium</keyword>
<dbReference type="PRINTS" id="PR00205">
    <property type="entry name" value="CADHERIN"/>
</dbReference>
<evidence type="ECO:0000256" key="2">
    <source>
        <dbReference type="ARBA" id="ARBA00022475"/>
    </source>
</evidence>
<evidence type="ECO:0000256" key="3">
    <source>
        <dbReference type="ARBA" id="ARBA00022536"/>
    </source>
</evidence>
<feature type="region of interest" description="Disordered" evidence="15">
    <location>
        <begin position="955"/>
        <end position="1006"/>
    </location>
</feature>
<feature type="domain" description="Cadherin" evidence="18">
    <location>
        <begin position="28"/>
        <end position="141"/>
    </location>
</feature>
<organism evidence="19 20">
    <name type="scientific">Potamilus streckersoni</name>
    <dbReference type="NCBI Taxonomy" id="2493646"/>
    <lineage>
        <taxon>Eukaryota</taxon>
        <taxon>Metazoa</taxon>
        <taxon>Spiralia</taxon>
        <taxon>Lophotrochozoa</taxon>
        <taxon>Mollusca</taxon>
        <taxon>Bivalvia</taxon>
        <taxon>Autobranchia</taxon>
        <taxon>Heteroconchia</taxon>
        <taxon>Palaeoheterodonta</taxon>
        <taxon>Unionida</taxon>
        <taxon>Unionoidea</taxon>
        <taxon>Unionidae</taxon>
        <taxon>Ambleminae</taxon>
        <taxon>Lampsilini</taxon>
        <taxon>Potamilus</taxon>
    </lineage>
</organism>
<reference evidence="19" key="2">
    <citation type="journal article" date="2021" name="Genome Biol. Evol.">
        <title>Developing a high-quality reference genome for a parasitic bivalve with doubly uniparental inheritance (Bivalvia: Unionida).</title>
        <authorList>
            <person name="Smith C.H."/>
        </authorList>
    </citation>
    <scope>NUCLEOTIDE SEQUENCE</scope>
    <source>
        <strain evidence="19">CHS0354</strain>
        <tissue evidence="19">Mantle</tissue>
    </source>
</reference>
<evidence type="ECO:0000256" key="10">
    <source>
        <dbReference type="ARBA" id="ARBA00022989"/>
    </source>
</evidence>
<feature type="domain" description="Cadherin" evidence="18">
    <location>
        <begin position="581"/>
        <end position="684"/>
    </location>
</feature>
<dbReference type="CDD" id="cd11304">
    <property type="entry name" value="Cadherin_repeat"/>
    <property type="match status" value="7"/>
</dbReference>
<feature type="region of interest" description="Disordered" evidence="15">
    <location>
        <begin position="862"/>
        <end position="882"/>
    </location>
</feature>
<evidence type="ECO:0000256" key="5">
    <source>
        <dbReference type="ARBA" id="ARBA00022723"/>
    </source>
</evidence>
<keyword evidence="6 17" id="KW-0732">Signal</keyword>
<feature type="domain" description="Cadherin" evidence="18">
    <location>
        <begin position="142"/>
        <end position="252"/>
    </location>
</feature>
<evidence type="ECO:0000313" key="19">
    <source>
        <dbReference type="EMBL" id="KAK3607645.1"/>
    </source>
</evidence>
<evidence type="ECO:0000256" key="1">
    <source>
        <dbReference type="ARBA" id="ARBA00004251"/>
    </source>
</evidence>
<gene>
    <name evidence="19" type="ORF">CHS0354_010700</name>
</gene>
<dbReference type="InterPro" id="IPR002126">
    <property type="entry name" value="Cadherin-like_dom"/>
</dbReference>
<reference evidence="19" key="3">
    <citation type="submission" date="2023-05" db="EMBL/GenBank/DDBJ databases">
        <authorList>
            <person name="Smith C.H."/>
        </authorList>
    </citation>
    <scope>NUCLEOTIDE SEQUENCE</scope>
    <source>
        <strain evidence="19">CHS0354</strain>
        <tissue evidence="19">Mantle</tissue>
    </source>
</reference>
<dbReference type="Pfam" id="PF00028">
    <property type="entry name" value="Cadherin"/>
    <property type="match status" value="6"/>
</dbReference>
<dbReference type="InterPro" id="IPR015919">
    <property type="entry name" value="Cadherin-like_sf"/>
</dbReference>
<keyword evidence="5" id="KW-0479">Metal-binding</keyword>
<dbReference type="GO" id="GO:0005509">
    <property type="term" value="F:calcium ion binding"/>
    <property type="evidence" value="ECO:0007669"/>
    <property type="project" value="UniProtKB-UniRule"/>
</dbReference>
<evidence type="ECO:0000256" key="4">
    <source>
        <dbReference type="ARBA" id="ARBA00022692"/>
    </source>
</evidence>
<evidence type="ECO:0000256" key="11">
    <source>
        <dbReference type="ARBA" id="ARBA00023136"/>
    </source>
</evidence>
<feature type="domain" description="Cadherin" evidence="18">
    <location>
        <begin position="375"/>
        <end position="476"/>
    </location>
</feature>
<evidence type="ECO:0000256" key="12">
    <source>
        <dbReference type="ARBA" id="ARBA00023157"/>
    </source>
</evidence>
<accession>A0AAE0TD11</accession>
<dbReference type="PROSITE" id="PS50268">
    <property type="entry name" value="CADHERIN_2"/>
    <property type="match status" value="7"/>
</dbReference>
<feature type="domain" description="Cadherin" evidence="18">
    <location>
        <begin position="477"/>
        <end position="580"/>
    </location>
</feature>
<dbReference type="Proteomes" id="UP001195483">
    <property type="component" value="Unassembled WGS sequence"/>
</dbReference>
<dbReference type="FunFam" id="2.60.40.60:FF:000007">
    <property type="entry name" value="Protocadherin alpha 2"/>
    <property type="match status" value="1"/>
</dbReference>
<keyword evidence="9" id="KW-0130">Cell adhesion</keyword>
<dbReference type="FunFam" id="2.60.40.60:FF:000002">
    <property type="entry name" value="Protocadherin alpha 2"/>
    <property type="match status" value="1"/>
</dbReference>
<evidence type="ECO:0000256" key="13">
    <source>
        <dbReference type="ARBA" id="ARBA00023180"/>
    </source>
</evidence>
<evidence type="ECO:0000256" key="14">
    <source>
        <dbReference type="PROSITE-ProRule" id="PRU00043"/>
    </source>
</evidence>
<keyword evidence="4 16" id="KW-0812">Transmembrane</keyword>
<dbReference type="AlphaFoldDB" id="A0AAE0TD11"/>
<feature type="compositionally biased region" description="Low complexity" evidence="15">
    <location>
        <begin position="922"/>
        <end position="935"/>
    </location>
</feature>
<dbReference type="InterPro" id="IPR050174">
    <property type="entry name" value="Protocadherin/Cadherin-CA"/>
</dbReference>
<feature type="region of interest" description="Disordered" evidence="15">
    <location>
        <begin position="914"/>
        <end position="939"/>
    </location>
</feature>
<dbReference type="FunFam" id="2.60.40.60:FF:000004">
    <property type="entry name" value="Protocadherin 1 gamma 2"/>
    <property type="match status" value="1"/>
</dbReference>
<feature type="domain" description="Cadherin" evidence="18">
    <location>
        <begin position="253"/>
        <end position="362"/>
    </location>
</feature>
<dbReference type="FunFam" id="2.60.40.60:FF:000039">
    <property type="entry name" value="FAT atypical cadherin 3"/>
    <property type="match status" value="1"/>
</dbReference>
<dbReference type="InterPro" id="IPR013164">
    <property type="entry name" value="Cadherin_N"/>
</dbReference>
<reference evidence="19" key="1">
    <citation type="journal article" date="2021" name="Genome Biol. Evol.">
        <title>A High-Quality Reference Genome for a Parasitic Bivalve with Doubly Uniparental Inheritance (Bivalvia: Unionida).</title>
        <authorList>
            <person name="Smith C.H."/>
        </authorList>
    </citation>
    <scope>NUCLEOTIDE SEQUENCE</scope>
    <source>
        <strain evidence="19">CHS0354</strain>
    </source>
</reference>
<comment type="caution">
    <text evidence="19">The sequence shown here is derived from an EMBL/GenBank/DDBJ whole genome shotgun (WGS) entry which is preliminary data.</text>
</comment>
<keyword evidence="3" id="KW-0245">EGF-like domain</keyword>
<name>A0AAE0TD11_9BIVA</name>
<evidence type="ECO:0000256" key="9">
    <source>
        <dbReference type="ARBA" id="ARBA00022889"/>
    </source>
</evidence>
<keyword evidence="13" id="KW-0325">Glycoprotein</keyword>
<dbReference type="PANTHER" id="PTHR24028:SF146">
    <property type="entry name" value="CADHERIN 96CB, ISOFORM D-RELATED"/>
    <property type="match status" value="1"/>
</dbReference>
<evidence type="ECO:0000256" key="16">
    <source>
        <dbReference type="SAM" id="Phobius"/>
    </source>
</evidence>
<dbReference type="PANTHER" id="PTHR24028">
    <property type="entry name" value="CADHERIN-87A"/>
    <property type="match status" value="1"/>
</dbReference>
<evidence type="ECO:0000256" key="17">
    <source>
        <dbReference type="SAM" id="SignalP"/>
    </source>
</evidence>
<dbReference type="FunFam" id="2.60.40.60:FF:000123">
    <property type="entry name" value="Protocadherin beta 4"/>
    <property type="match status" value="1"/>
</dbReference>
<proteinExistence type="predicted"/>